<dbReference type="PANTHER" id="PTHR43298:SF2">
    <property type="entry name" value="FMN_FAD EXPORTER YEEO-RELATED"/>
    <property type="match status" value="1"/>
</dbReference>
<feature type="transmembrane region" description="Helical" evidence="8">
    <location>
        <begin position="186"/>
        <end position="206"/>
    </location>
</feature>
<keyword evidence="3" id="KW-0813">Transport</keyword>
<dbReference type="RefSeq" id="WP_209700677.1">
    <property type="nucleotide sequence ID" value="NZ_JAGGLM010000001.1"/>
</dbReference>
<dbReference type="NCBIfam" id="TIGR02900">
    <property type="entry name" value="spore_V_B"/>
    <property type="match status" value="1"/>
</dbReference>
<evidence type="ECO:0000256" key="1">
    <source>
        <dbReference type="ARBA" id="ARBA00004141"/>
    </source>
</evidence>
<dbReference type="InterPro" id="IPR002797">
    <property type="entry name" value="Polysacc_synth"/>
</dbReference>
<evidence type="ECO:0000313" key="9">
    <source>
        <dbReference type="EMBL" id="MBP2031736.1"/>
    </source>
</evidence>
<dbReference type="InterPro" id="IPR050222">
    <property type="entry name" value="MATE_MdtK"/>
</dbReference>
<reference evidence="9 10" key="1">
    <citation type="submission" date="2021-03" db="EMBL/GenBank/DDBJ databases">
        <title>Genomic Encyclopedia of Type Strains, Phase IV (KMG-IV): sequencing the most valuable type-strain genomes for metagenomic binning, comparative biology and taxonomic classification.</title>
        <authorList>
            <person name="Goeker M."/>
        </authorList>
    </citation>
    <scope>NUCLEOTIDE SEQUENCE [LARGE SCALE GENOMIC DNA]</scope>
    <source>
        <strain evidence="9 10">DSM 28783</strain>
    </source>
</reference>
<feature type="transmembrane region" description="Helical" evidence="8">
    <location>
        <begin position="321"/>
        <end position="344"/>
    </location>
</feature>
<dbReference type="EMBL" id="JAGGLM010000001">
    <property type="protein sequence ID" value="MBP2031736.1"/>
    <property type="molecule type" value="Genomic_DNA"/>
</dbReference>
<evidence type="ECO:0000256" key="5">
    <source>
        <dbReference type="ARBA" id="ARBA00022989"/>
    </source>
</evidence>
<feature type="transmembrane region" description="Helical" evidence="8">
    <location>
        <begin position="410"/>
        <end position="429"/>
    </location>
</feature>
<feature type="transmembrane region" description="Helical" evidence="8">
    <location>
        <begin position="356"/>
        <end position="378"/>
    </location>
</feature>
<evidence type="ECO:0000313" key="10">
    <source>
        <dbReference type="Proteomes" id="UP001519307"/>
    </source>
</evidence>
<accession>A0ABS4KQJ2</accession>
<dbReference type="PIRSF" id="PIRSF038958">
    <property type="entry name" value="PG_synth_SpoVB"/>
    <property type="match status" value="1"/>
</dbReference>
<feature type="transmembrane region" description="Helical" evidence="8">
    <location>
        <begin position="85"/>
        <end position="105"/>
    </location>
</feature>
<evidence type="ECO:0000256" key="3">
    <source>
        <dbReference type="ARBA" id="ARBA00022448"/>
    </source>
</evidence>
<evidence type="ECO:0000256" key="6">
    <source>
        <dbReference type="ARBA" id="ARBA00023136"/>
    </source>
</evidence>
<keyword evidence="5 8" id="KW-1133">Transmembrane helix</keyword>
<comment type="caution">
    <text evidence="9">The sequence shown here is derived from an EMBL/GenBank/DDBJ whole genome shotgun (WGS) entry which is preliminary data.</text>
</comment>
<dbReference type="InterPro" id="IPR024923">
    <property type="entry name" value="PG_synth_SpoVB"/>
</dbReference>
<keyword evidence="10" id="KW-1185">Reference proteome</keyword>
<comment type="similarity">
    <text evidence="2">Belongs to the multi antimicrobial extrusion (MATE) (TC 2.A.66.1) family.</text>
</comment>
<feature type="transmembrane region" description="Helical" evidence="8">
    <location>
        <begin position="12"/>
        <end position="30"/>
    </location>
</feature>
<dbReference type="Pfam" id="PF01943">
    <property type="entry name" value="Polysacc_synt"/>
    <property type="match status" value="1"/>
</dbReference>
<name>A0ABS4KQJ2_9CLOT</name>
<evidence type="ECO:0000256" key="4">
    <source>
        <dbReference type="ARBA" id="ARBA00022692"/>
    </source>
</evidence>
<feature type="transmembrane region" description="Helical" evidence="8">
    <location>
        <begin position="161"/>
        <end position="180"/>
    </location>
</feature>
<evidence type="ECO:0000256" key="2">
    <source>
        <dbReference type="ARBA" id="ARBA00010199"/>
    </source>
</evidence>
<dbReference type="InterPro" id="IPR014249">
    <property type="entry name" value="Spore_V_B"/>
</dbReference>
<gene>
    <name evidence="9" type="ORF">J2Z42_000401</name>
</gene>
<keyword evidence="6 8" id="KW-0472">Membrane</keyword>
<comment type="subcellular location">
    <subcellularLocation>
        <location evidence="1">Membrane</location>
        <topology evidence="1">Multi-pass membrane protein</topology>
    </subcellularLocation>
</comment>
<dbReference type="PANTHER" id="PTHR43298">
    <property type="entry name" value="MULTIDRUG RESISTANCE PROTEIN NORM-RELATED"/>
    <property type="match status" value="1"/>
</dbReference>
<dbReference type="Proteomes" id="UP001519307">
    <property type="component" value="Unassembled WGS sequence"/>
</dbReference>
<evidence type="ECO:0000256" key="8">
    <source>
        <dbReference type="SAM" id="Phobius"/>
    </source>
</evidence>
<sequence>MKRDRFLKSSLILIFSNLVTSIFAFIFSILLSKYLGAEGMGLYDLIMPVYDLFICLICGGMVTAISRVSAIYFSKDDFSNLDSSISVSLLFDAIFSLIIICFVFVNSKYIGMNIIDDIRSVHSIQVICPAMFFISLSCIFKGYFYGTSDVKIPALIDVFEKFLRIIIITSIVSIFALKGVKNTVTAAYITLTLGELISLVSLYSIYRIKKRKYKIQLNYEPDNIQLLFNILVVSFPLCLNGFLSTGLSAVSALIIPRRLLHCGIDYTLALSMIGRFKAMAFSIVFFPTTILNSISIVLIPDLSEKLNSKDYFGMENRISQVLKVSIFLGIGTMIVCLLVPDYLGQLFYSRNDIGKYIKFASLCAPVSFVSSSVFGILNGIGKQNILLRNSIIVSVEELILIYILTGISSINIYGCAISLIITSLTSLILNMHELIKNNFYNPF</sequence>
<evidence type="ECO:0000256" key="7">
    <source>
        <dbReference type="ARBA" id="ARBA00031636"/>
    </source>
</evidence>
<feature type="transmembrane region" description="Helical" evidence="8">
    <location>
        <begin position="276"/>
        <end position="300"/>
    </location>
</feature>
<feature type="transmembrane region" description="Helical" evidence="8">
    <location>
        <begin position="120"/>
        <end position="140"/>
    </location>
</feature>
<keyword evidence="4 8" id="KW-0812">Transmembrane</keyword>
<organism evidence="9 10">
    <name type="scientific">Clostridium algifaecis</name>
    <dbReference type="NCBI Taxonomy" id="1472040"/>
    <lineage>
        <taxon>Bacteria</taxon>
        <taxon>Bacillati</taxon>
        <taxon>Bacillota</taxon>
        <taxon>Clostridia</taxon>
        <taxon>Eubacteriales</taxon>
        <taxon>Clostridiaceae</taxon>
        <taxon>Clostridium</taxon>
    </lineage>
</organism>
<proteinExistence type="inferred from homology"/>
<feature type="transmembrane region" description="Helical" evidence="8">
    <location>
        <begin position="226"/>
        <end position="256"/>
    </location>
</feature>
<feature type="transmembrane region" description="Helical" evidence="8">
    <location>
        <begin position="50"/>
        <end position="73"/>
    </location>
</feature>
<protein>
    <recommendedName>
        <fullName evidence="7">Multidrug-efflux transporter</fullName>
    </recommendedName>
</protein>